<evidence type="ECO:0000313" key="2">
    <source>
        <dbReference type="EMBL" id="MFD0981483.1"/>
    </source>
</evidence>
<dbReference type="EMBL" id="JBHTJT010000039">
    <property type="protein sequence ID" value="MFD0981483.1"/>
    <property type="molecule type" value="Genomic_DNA"/>
</dbReference>
<organism evidence="2 3">
    <name type="scientific">Tropicimonas aquimaris</name>
    <dbReference type="NCBI Taxonomy" id="914152"/>
    <lineage>
        <taxon>Bacteria</taxon>
        <taxon>Pseudomonadati</taxon>
        <taxon>Pseudomonadota</taxon>
        <taxon>Alphaproteobacteria</taxon>
        <taxon>Rhodobacterales</taxon>
        <taxon>Roseobacteraceae</taxon>
        <taxon>Tropicimonas</taxon>
    </lineage>
</organism>
<keyword evidence="2" id="KW-0378">Hydrolase</keyword>
<dbReference type="SUPFAM" id="SSF56219">
    <property type="entry name" value="DNase I-like"/>
    <property type="match status" value="1"/>
</dbReference>
<name>A0ABW3IVM7_9RHOB</name>
<accession>A0ABW3IVM7</accession>
<proteinExistence type="predicted"/>
<feature type="domain" description="Endonuclease/exonuclease/phosphatase" evidence="1">
    <location>
        <begin position="7"/>
        <end position="232"/>
    </location>
</feature>
<keyword evidence="2" id="KW-0540">Nuclease</keyword>
<dbReference type="InterPro" id="IPR005135">
    <property type="entry name" value="Endo/exonuclease/phosphatase"/>
</dbReference>
<dbReference type="Gene3D" id="3.60.10.10">
    <property type="entry name" value="Endonuclease/exonuclease/phosphatase"/>
    <property type="match status" value="1"/>
</dbReference>
<dbReference type="GO" id="GO:0004519">
    <property type="term" value="F:endonuclease activity"/>
    <property type="evidence" value="ECO:0007669"/>
    <property type="project" value="UniProtKB-KW"/>
</dbReference>
<reference evidence="3" key="1">
    <citation type="journal article" date="2019" name="Int. J. Syst. Evol. Microbiol.">
        <title>The Global Catalogue of Microorganisms (GCM) 10K type strain sequencing project: providing services to taxonomists for standard genome sequencing and annotation.</title>
        <authorList>
            <consortium name="The Broad Institute Genomics Platform"/>
            <consortium name="The Broad Institute Genome Sequencing Center for Infectious Disease"/>
            <person name="Wu L."/>
            <person name="Ma J."/>
        </authorList>
    </citation>
    <scope>NUCLEOTIDE SEQUENCE [LARGE SCALE GENOMIC DNA]</scope>
    <source>
        <strain evidence="3">CCUG 60524</strain>
    </source>
</reference>
<evidence type="ECO:0000259" key="1">
    <source>
        <dbReference type="Pfam" id="PF03372"/>
    </source>
</evidence>
<gene>
    <name evidence="2" type="ORF">ACFQ2S_17740</name>
</gene>
<comment type="caution">
    <text evidence="2">The sequence shown here is derived from an EMBL/GenBank/DDBJ whole genome shotgun (WGS) entry which is preliminary data.</text>
</comment>
<evidence type="ECO:0000313" key="3">
    <source>
        <dbReference type="Proteomes" id="UP001597108"/>
    </source>
</evidence>
<dbReference type="RefSeq" id="WP_386076506.1">
    <property type="nucleotide sequence ID" value="NZ_JBHTJT010000039.1"/>
</dbReference>
<dbReference type="Pfam" id="PF03372">
    <property type="entry name" value="Exo_endo_phos"/>
    <property type="match status" value="1"/>
</dbReference>
<dbReference type="InterPro" id="IPR036691">
    <property type="entry name" value="Endo/exonu/phosph_ase_sf"/>
</dbReference>
<sequence length="250" mass="26940">MSTVECMTWNVHRCRGRDGIVAPDRTVDALLDIVRETPADLVVLTEADGELPPYGAIIDLDRVATATGLATAHADVSLRWGEGSHGFLGTVVLHGSKLELMGGHLLDLPGRYPRGATILTFRCPSHVFRVVATHLSLWQALRAVQMRAIGQYLARHEVLPTLLIGDLNEWRPWGGFAFSEVVVGQSFVGPARRSFPAAMPLLPLDRIMAAGPAKVVAASIPSAPALRRMSDHLPLQATVLLGQGPRSRSG</sequence>
<protein>
    <submittedName>
        <fullName evidence="2">Endonuclease/exonuclease/phosphatase family protein</fullName>
    </submittedName>
</protein>
<keyword evidence="3" id="KW-1185">Reference proteome</keyword>
<dbReference type="Proteomes" id="UP001597108">
    <property type="component" value="Unassembled WGS sequence"/>
</dbReference>
<keyword evidence="2" id="KW-0255">Endonuclease</keyword>